<keyword evidence="2" id="KW-1185">Reference proteome</keyword>
<evidence type="ECO:0000313" key="1">
    <source>
        <dbReference type="EMBL" id="CAG7717238.1"/>
    </source>
</evidence>
<proteinExistence type="predicted"/>
<comment type="caution">
    <text evidence="1">The sequence shown here is derived from an EMBL/GenBank/DDBJ whole genome shotgun (WGS) entry which is preliminary data.</text>
</comment>
<sequence length="35" mass="4058">VVYFLDDSALCHCWRSIRLQNVLSVDTYELQSAVL</sequence>
<dbReference type="AlphaFoldDB" id="A0A8J2JBK4"/>
<organism evidence="1 2">
    <name type="scientific">Allacma fusca</name>
    <dbReference type="NCBI Taxonomy" id="39272"/>
    <lineage>
        <taxon>Eukaryota</taxon>
        <taxon>Metazoa</taxon>
        <taxon>Ecdysozoa</taxon>
        <taxon>Arthropoda</taxon>
        <taxon>Hexapoda</taxon>
        <taxon>Collembola</taxon>
        <taxon>Symphypleona</taxon>
        <taxon>Sminthuridae</taxon>
        <taxon>Allacma</taxon>
    </lineage>
</organism>
<name>A0A8J2JBK4_9HEXA</name>
<feature type="non-terminal residue" evidence="1">
    <location>
        <position position="1"/>
    </location>
</feature>
<reference evidence="1" key="1">
    <citation type="submission" date="2021-06" db="EMBL/GenBank/DDBJ databases">
        <authorList>
            <person name="Hodson N. C."/>
            <person name="Mongue J. A."/>
            <person name="Jaron S. K."/>
        </authorList>
    </citation>
    <scope>NUCLEOTIDE SEQUENCE</scope>
</reference>
<protein>
    <submittedName>
        <fullName evidence="1">Uncharacterized protein</fullName>
    </submittedName>
</protein>
<accession>A0A8J2JBK4</accession>
<dbReference type="EMBL" id="CAJVCH010044072">
    <property type="protein sequence ID" value="CAG7717238.1"/>
    <property type="molecule type" value="Genomic_DNA"/>
</dbReference>
<dbReference type="Proteomes" id="UP000708208">
    <property type="component" value="Unassembled WGS sequence"/>
</dbReference>
<gene>
    <name evidence="1" type="ORF">AFUS01_LOCUS6703</name>
</gene>
<evidence type="ECO:0000313" key="2">
    <source>
        <dbReference type="Proteomes" id="UP000708208"/>
    </source>
</evidence>